<dbReference type="EMBL" id="RWIU01000003">
    <property type="protein sequence ID" value="RSK43579.1"/>
    <property type="molecule type" value="Genomic_DNA"/>
</dbReference>
<dbReference type="Gene3D" id="1.50.10.10">
    <property type="match status" value="1"/>
</dbReference>
<reference evidence="1 2" key="1">
    <citation type="submission" date="2018-12" db="EMBL/GenBank/DDBJ databases">
        <authorList>
            <person name="Feng G."/>
            <person name="Zhu H."/>
        </authorList>
    </citation>
    <scope>NUCLEOTIDE SEQUENCE [LARGE SCALE GENOMIC DNA]</scope>
    <source>
        <strain evidence="1 2">LMG 26000</strain>
    </source>
</reference>
<name>A0A3R9MM03_9BACT</name>
<accession>A0A3R9MM03</accession>
<dbReference type="OrthoDB" id="49490at2"/>
<evidence type="ECO:0000313" key="1">
    <source>
        <dbReference type="EMBL" id="RSK43579.1"/>
    </source>
</evidence>
<proteinExistence type="predicted"/>
<organism evidence="1 2">
    <name type="scientific">Hymenobacter perfusus</name>
    <dbReference type="NCBI Taxonomy" id="1236770"/>
    <lineage>
        <taxon>Bacteria</taxon>
        <taxon>Pseudomonadati</taxon>
        <taxon>Bacteroidota</taxon>
        <taxon>Cytophagia</taxon>
        <taxon>Cytophagales</taxon>
        <taxon>Hymenobacteraceae</taxon>
        <taxon>Hymenobacter</taxon>
    </lineage>
</organism>
<dbReference type="AlphaFoldDB" id="A0A3R9MM03"/>
<keyword evidence="2" id="KW-1185">Reference proteome</keyword>
<protein>
    <submittedName>
        <fullName evidence="1">Fructofuranosidase/invertase</fullName>
    </submittedName>
</protein>
<dbReference type="InterPro" id="IPR012341">
    <property type="entry name" value="6hp_glycosidase-like_sf"/>
</dbReference>
<dbReference type="GO" id="GO:0005975">
    <property type="term" value="P:carbohydrate metabolic process"/>
    <property type="evidence" value="ECO:0007669"/>
    <property type="project" value="InterPro"/>
</dbReference>
<gene>
    <name evidence="1" type="ORF">EI293_11885</name>
</gene>
<dbReference type="InterPro" id="IPR008928">
    <property type="entry name" value="6-hairpin_glycosidase_sf"/>
</dbReference>
<dbReference type="SUPFAM" id="SSF48208">
    <property type="entry name" value="Six-hairpin glycosidases"/>
    <property type="match status" value="1"/>
</dbReference>
<comment type="caution">
    <text evidence="1">The sequence shown here is derived from an EMBL/GenBank/DDBJ whole genome shotgun (WGS) entry which is preliminary data.</text>
</comment>
<sequence length="444" mass="49893">MLMVFTDARFRSLWREMRIRVSTGHYPLLPSRGPTPTFPVMTFQSEPALDLLRRAATPYGFVASVQDISNYQRIWTRDGVITGLAALLSGEEDLLEATEATLRTLFGAQHAVGFFASNVDPRTGQASYGGNCGRVDNVSWAIIGLLQFAHCTGTTALATAFRPQVERGLTVLDAWEFNGKHLVYVPQSGDWADEYVQHGYVLYDQLLRVWALELAGHYYQRPEWLAKAATIRRVLERNYWNDDTATESTETAPLYAPNLVHQRRQAPRTFWLMGFNPARVYGQFDLAANALALLLNLGPATRQTTLVTYLQTQWQQRPFLFPAFAPALTPADGLMAELTDNYAYEFRNHPHEFHNGGLWPVWNGWLAAALHQLQPELAAHLRTSLHAANQLNPQSNDWGFYENFHGLTHAPIGVPYCTWSAAGQLFAEAYAAGQRLWVPSPLAD</sequence>
<evidence type="ECO:0000313" key="2">
    <source>
        <dbReference type="Proteomes" id="UP000270291"/>
    </source>
</evidence>
<dbReference type="Proteomes" id="UP000270291">
    <property type="component" value="Unassembled WGS sequence"/>
</dbReference>